<accession>A0AAW2X3H8</accession>
<protein>
    <recommendedName>
        <fullName evidence="1">Retrotransposon gag domain-containing protein</fullName>
    </recommendedName>
</protein>
<proteinExistence type="predicted"/>
<sequence length="247" mass="28371">MQPLLTTTTRNPLCNLHLHHRLFLLRTPPHANYQGLRQEDLVAIAMVVAQTITQTQNQQQAQANPEPPATLGTKTHYEAFRRAHMPTFDESHDLEVVQAWLKQMEDNFELMEVPIEIRPRVVVLFLVGEAAKWWEGVSPVMLTEGPITWARFREAYLQHYFPNAIRHQKMAKFDNLTQTLGMSVVEYSAKFHALGKYSPTIMSDPQLKIHKFIRGLRSRIQSALAVYEARSFDELLGTAIRAEADIK</sequence>
<dbReference type="EMBL" id="JACGWN010000005">
    <property type="protein sequence ID" value="KAL0448684.1"/>
    <property type="molecule type" value="Genomic_DNA"/>
</dbReference>
<name>A0AAW2X3H8_9LAMI</name>
<dbReference type="InterPro" id="IPR005162">
    <property type="entry name" value="Retrotrans_gag_dom"/>
</dbReference>
<gene>
    <name evidence="2" type="ORF">Slati_1424800</name>
</gene>
<comment type="caution">
    <text evidence="2">The sequence shown here is derived from an EMBL/GenBank/DDBJ whole genome shotgun (WGS) entry which is preliminary data.</text>
</comment>
<dbReference type="Pfam" id="PF03732">
    <property type="entry name" value="Retrotrans_gag"/>
    <property type="match status" value="1"/>
</dbReference>
<evidence type="ECO:0000313" key="2">
    <source>
        <dbReference type="EMBL" id="KAL0448684.1"/>
    </source>
</evidence>
<reference evidence="2" key="1">
    <citation type="submission" date="2020-06" db="EMBL/GenBank/DDBJ databases">
        <authorList>
            <person name="Li T."/>
            <person name="Hu X."/>
            <person name="Zhang T."/>
            <person name="Song X."/>
            <person name="Zhang H."/>
            <person name="Dai N."/>
            <person name="Sheng W."/>
            <person name="Hou X."/>
            <person name="Wei L."/>
        </authorList>
    </citation>
    <scope>NUCLEOTIDE SEQUENCE</scope>
    <source>
        <strain evidence="2">KEN1</strain>
        <tissue evidence="2">Leaf</tissue>
    </source>
</reference>
<feature type="domain" description="Retrotransposon gag" evidence="1">
    <location>
        <begin position="121"/>
        <end position="217"/>
    </location>
</feature>
<organism evidence="2">
    <name type="scientific">Sesamum latifolium</name>
    <dbReference type="NCBI Taxonomy" id="2727402"/>
    <lineage>
        <taxon>Eukaryota</taxon>
        <taxon>Viridiplantae</taxon>
        <taxon>Streptophyta</taxon>
        <taxon>Embryophyta</taxon>
        <taxon>Tracheophyta</taxon>
        <taxon>Spermatophyta</taxon>
        <taxon>Magnoliopsida</taxon>
        <taxon>eudicotyledons</taxon>
        <taxon>Gunneridae</taxon>
        <taxon>Pentapetalae</taxon>
        <taxon>asterids</taxon>
        <taxon>lamiids</taxon>
        <taxon>Lamiales</taxon>
        <taxon>Pedaliaceae</taxon>
        <taxon>Sesamum</taxon>
    </lineage>
</organism>
<dbReference type="AlphaFoldDB" id="A0AAW2X3H8"/>
<evidence type="ECO:0000259" key="1">
    <source>
        <dbReference type="Pfam" id="PF03732"/>
    </source>
</evidence>
<reference evidence="2" key="2">
    <citation type="journal article" date="2024" name="Plant">
        <title>Genomic evolution and insights into agronomic trait innovations of Sesamum species.</title>
        <authorList>
            <person name="Miao H."/>
            <person name="Wang L."/>
            <person name="Qu L."/>
            <person name="Liu H."/>
            <person name="Sun Y."/>
            <person name="Le M."/>
            <person name="Wang Q."/>
            <person name="Wei S."/>
            <person name="Zheng Y."/>
            <person name="Lin W."/>
            <person name="Duan Y."/>
            <person name="Cao H."/>
            <person name="Xiong S."/>
            <person name="Wang X."/>
            <person name="Wei L."/>
            <person name="Li C."/>
            <person name="Ma Q."/>
            <person name="Ju M."/>
            <person name="Zhao R."/>
            <person name="Li G."/>
            <person name="Mu C."/>
            <person name="Tian Q."/>
            <person name="Mei H."/>
            <person name="Zhang T."/>
            <person name="Gao T."/>
            <person name="Zhang H."/>
        </authorList>
    </citation>
    <scope>NUCLEOTIDE SEQUENCE</scope>
    <source>
        <strain evidence="2">KEN1</strain>
    </source>
</reference>